<sequence>MSVKDQSKKQGKSSQKTVAPFEPTKQQIDTSNVQNDKDSPLDSIAVYFQSKDPLKHFETQIKSPTLSSKIISTITEFLLEPIRAYKAKHQTEVQKSGVLAEPIELQSKWNENLLENIAKTMAVQKKRAELRYEAIKLIQCVLLSRGNKPLGQISSILPTAYRLLQTSLLGNTGLQNFNKRNFVIMGNISSAPRDLQLKIKSAFNKILTYVFKKIAQAAKACTKAVEKEKVPLYLDLVINMSWLQGKVNCFDVNEVCSPHILSVLAELSGIISTKLPFPFPEDNKLERCIRNIAAMLFYYIAAIIGYNSSELNHTVLESVVGLLYGELEGQFIPHKPKIIVKPYTDEYTKQRQKDVDYDSKNDLQVQSPIDFLELSLPFEFNHPVHPETLKQLEKLWCTISNDDREYSMGSYINYLSRVASTDKMRSHFANTAWVGLLLRIAGTDPEYCLPRCISIRTRISALNLLSNILTEHPKEKNAEKGKIIDVLFNQMSLCQFAQPVFHITKGDTPATSTQSDTHKYIFENICANNSCKIEGDNIKKTAIGDTYLFMNYQLDTGNYLWKIKLTNSDSANNSVFIGVACKPLQDTDIKSTQSCWTVDTFSGSLFHDGQLPELFSPCVTGDTIRCHFDSATKKLYLAKNSDPLEEVFQHITLTNLFPFISFNNKSVTSSVEFLGFETCSEMTVPHRHTLDLIRSELSHSYTPTPLLDERLSIGEGFTRLIRKLMHVECWRNPIQKCCNERLKLMDHVVQSLVHRNITGHIEVHRLCFQIWPVLSLLANTAPVFTVGGSVYHTEDDIFDAISLTEYKQPLVYYQTGTKSQIPVSLPTDKVEPVPLPKLAGFDWEQIGPTTLLNLAHLSGLWDDEEMNVLTAGAPFLSRGYAKHLLDGQVYREDNSTIPISVTASLEWRQFLMWQIQTMALRTLQAVLMQDRFLHLLIYHPISINQDTVIEDQGDIAHAVQQIMRHLVSRSTSPAPLSPAVSIGCLESVQRSLTSHGMLKLYLDCADAIIGSDKANETELAIAAIPNPPPDLPLIYHPPNAPPPLPPKTKRPSPRPVTPVQTRPQSPPPAYTESLLEMGFTNQQVNRARRKLKPSSNESIENQTSTMVMWLLEHANEDDSGGETGTPPPLPPRDEPLLFPLTLEQTLAQSGGSYPPRQYSTPATDPIVLATDIPPKSESDKVLEGLFPDFSRTDFSSPKNQGTQNEKKDLLSGPDPTSFIRDIYRNIPDIAGELLENCKRLLLHSNQVILSSQSELKQVLFSSEDCLGADAIKSNQITQEKENVFLQTDTRLQNKCSHLSTLDEYINAVERITNSIKTQIARQLILHAFSSLSLKPDDFMFGIVNLGTQDLNVLLRLLRLSYTHRFGSYNSELDDSVCISSAIKQVLSRDPESLARTLQICTRDIMATAVKATHTPESYFLDTHTNISDSTVFATIHFPVTKLLVEIVIDVYNSTDNRSNGTAEATLYSMENLVNALSACEFSKNLSSEDKQWSTEQLVKLLVTSKGRRQHSTIEPEVIIVDAMMESRGHDKQVMNSVWCEKTAQLLSISKDNTIKIWKNKVGTEELTVSSTLQFTSNELDEISLQPADNQEAPKPIPSTVLPYIAIDQTGEYIAASRDYTLNVWYTGYVNNNKINAIKELGKLITYTSYIPADMSTTTKIQSIEYIPSLLIGCIDGSILSADIKLDRTGDGKLNLEVKELDNMMLPDNGAVVKMIFDESGHTLALGSSKGSVTIFTQINTNGEYERIKTLVLHESVIQILQFNPSGTLLATLAEGEAVKGRIWRPERRVNVCGQVDRWAGKLVNRWIDEIDWF</sequence>
<dbReference type="InterPro" id="IPR043136">
    <property type="entry name" value="B30.2/SPRY_sf"/>
</dbReference>
<dbReference type="EMBL" id="JAKMXF010000088">
    <property type="protein sequence ID" value="KAI6658556.1"/>
    <property type="molecule type" value="Genomic_DNA"/>
</dbReference>
<name>A0AAV7KDX1_9METZ</name>
<dbReference type="PANTHER" id="PTHR19920">
    <property type="entry name" value="WD40 PROTEIN CIAO1"/>
    <property type="match status" value="1"/>
</dbReference>
<dbReference type="SUPFAM" id="SSF49899">
    <property type="entry name" value="Concanavalin A-like lectins/glucanases"/>
    <property type="match status" value="1"/>
</dbReference>
<feature type="repeat" description="WD" evidence="1">
    <location>
        <begin position="1526"/>
        <end position="1567"/>
    </location>
</feature>
<gene>
    <name evidence="4" type="ORF">LOD99_15356</name>
</gene>
<dbReference type="PANTHER" id="PTHR19920:SF0">
    <property type="entry name" value="CYTOSOLIC IRON-SULFUR PROTEIN ASSEMBLY PROTEIN CIAO1-RELATED"/>
    <property type="match status" value="1"/>
</dbReference>
<feature type="region of interest" description="Disordered" evidence="2">
    <location>
        <begin position="1"/>
        <end position="37"/>
    </location>
</feature>
<dbReference type="PROSITE" id="PS50082">
    <property type="entry name" value="WD_REPEATS_2"/>
    <property type="match status" value="1"/>
</dbReference>
<dbReference type="InterPro" id="IPR013320">
    <property type="entry name" value="ConA-like_dom_sf"/>
</dbReference>
<dbReference type="Pfam" id="PF00622">
    <property type="entry name" value="SPRY"/>
    <property type="match status" value="1"/>
</dbReference>
<dbReference type="InterPro" id="IPR015943">
    <property type="entry name" value="WD40/YVTN_repeat-like_dom_sf"/>
</dbReference>
<feature type="region of interest" description="Disordered" evidence="2">
    <location>
        <begin position="1187"/>
        <end position="1213"/>
    </location>
</feature>
<dbReference type="InterPro" id="IPR003877">
    <property type="entry name" value="SPRY_dom"/>
</dbReference>
<dbReference type="InterPro" id="IPR001680">
    <property type="entry name" value="WD40_rpt"/>
</dbReference>
<feature type="domain" description="B30.2/SPRY" evidence="3">
    <location>
        <begin position="466"/>
        <end position="678"/>
    </location>
</feature>
<organism evidence="4 5">
    <name type="scientific">Oopsacas minuta</name>
    <dbReference type="NCBI Taxonomy" id="111878"/>
    <lineage>
        <taxon>Eukaryota</taxon>
        <taxon>Metazoa</taxon>
        <taxon>Porifera</taxon>
        <taxon>Hexactinellida</taxon>
        <taxon>Hexasterophora</taxon>
        <taxon>Lyssacinosida</taxon>
        <taxon>Leucopsacidae</taxon>
        <taxon>Oopsacas</taxon>
    </lineage>
</organism>
<dbReference type="Gene3D" id="2.130.10.10">
    <property type="entry name" value="YVTN repeat-like/Quinoprotein amine dehydrogenase"/>
    <property type="match status" value="1"/>
</dbReference>
<dbReference type="Gene3D" id="2.60.120.920">
    <property type="match status" value="1"/>
</dbReference>
<dbReference type="InterPro" id="IPR001870">
    <property type="entry name" value="B30.2/SPRY"/>
</dbReference>
<reference evidence="4 5" key="1">
    <citation type="journal article" date="2023" name="BMC Biol.">
        <title>The compact genome of the sponge Oopsacas minuta (Hexactinellida) is lacking key metazoan core genes.</title>
        <authorList>
            <person name="Santini S."/>
            <person name="Schenkelaars Q."/>
            <person name="Jourda C."/>
            <person name="Duchesne M."/>
            <person name="Belahbib H."/>
            <person name="Rocher C."/>
            <person name="Selva M."/>
            <person name="Riesgo A."/>
            <person name="Vervoort M."/>
            <person name="Leys S.P."/>
            <person name="Kodjabachian L."/>
            <person name="Le Bivic A."/>
            <person name="Borchiellini C."/>
            <person name="Claverie J.M."/>
            <person name="Renard E."/>
        </authorList>
    </citation>
    <scope>NUCLEOTIDE SEQUENCE [LARGE SCALE GENOMIC DNA]</scope>
    <source>
        <strain evidence="4">SPO-2</strain>
    </source>
</reference>
<dbReference type="SUPFAM" id="SSF50978">
    <property type="entry name" value="WD40 repeat-like"/>
    <property type="match status" value="1"/>
</dbReference>
<evidence type="ECO:0000313" key="4">
    <source>
        <dbReference type="EMBL" id="KAI6658556.1"/>
    </source>
</evidence>
<dbReference type="GO" id="GO:0016226">
    <property type="term" value="P:iron-sulfur cluster assembly"/>
    <property type="evidence" value="ECO:0007669"/>
    <property type="project" value="TreeGrafter"/>
</dbReference>
<evidence type="ECO:0000313" key="5">
    <source>
        <dbReference type="Proteomes" id="UP001165289"/>
    </source>
</evidence>
<accession>A0AAV7KDX1</accession>
<dbReference type="InterPro" id="IPR036322">
    <property type="entry name" value="WD40_repeat_dom_sf"/>
</dbReference>
<proteinExistence type="predicted"/>
<feature type="region of interest" description="Disordered" evidence="2">
    <location>
        <begin position="1116"/>
        <end position="1135"/>
    </location>
</feature>
<feature type="region of interest" description="Disordered" evidence="2">
    <location>
        <begin position="1032"/>
        <end position="1071"/>
    </location>
</feature>
<dbReference type="GO" id="GO:0097361">
    <property type="term" value="C:cytosolic [4Fe-4S] assembly targeting complex"/>
    <property type="evidence" value="ECO:0007669"/>
    <property type="project" value="TreeGrafter"/>
</dbReference>
<dbReference type="SMART" id="SM00449">
    <property type="entry name" value="SPRY"/>
    <property type="match status" value="1"/>
</dbReference>
<feature type="compositionally biased region" description="Polar residues" evidence="2">
    <location>
        <begin position="24"/>
        <end position="34"/>
    </location>
</feature>
<dbReference type="SMART" id="SM00320">
    <property type="entry name" value="WD40"/>
    <property type="match status" value="3"/>
</dbReference>
<comment type="caution">
    <text evidence="4">The sequence shown here is derived from an EMBL/GenBank/DDBJ whole genome shotgun (WGS) entry which is preliminary data.</text>
</comment>
<evidence type="ECO:0000256" key="1">
    <source>
        <dbReference type="PROSITE-ProRule" id="PRU00221"/>
    </source>
</evidence>
<evidence type="ECO:0000259" key="3">
    <source>
        <dbReference type="PROSITE" id="PS50188"/>
    </source>
</evidence>
<keyword evidence="5" id="KW-1185">Reference proteome</keyword>
<dbReference type="Proteomes" id="UP001165289">
    <property type="component" value="Unassembled WGS sequence"/>
</dbReference>
<evidence type="ECO:0000256" key="2">
    <source>
        <dbReference type="SAM" id="MobiDB-lite"/>
    </source>
</evidence>
<feature type="compositionally biased region" description="Polar residues" evidence="2">
    <location>
        <begin position="1192"/>
        <end position="1203"/>
    </location>
</feature>
<protein>
    <submittedName>
        <fullName evidence="4">E3 ubiquitin-protein ligase HERC1-like</fullName>
    </submittedName>
</protein>
<dbReference type="PROSITE" id="PS50188">
    <property type="entry name" value="B302_SPRY"/>
    <property type="match status" value="1"/>
</dbReference>
<keyword evidence="1" id="KW-0853">WD repeat</keyword>